<dbReference type="GO" id="GO:0004386">
    <property type="term" value="F:helicase activity"/>
    <property type="evidence" value="ECO:0007669"/>
    <property type="project" value="UniProtKB-KW"/>
</dbReference>
<organism evidence="8 9">
    <name type="scientific">Ectocarpus siliculosus</name>
    <name type="common">Brown alga</name>
    <name type="synonym">Conferva siliculosa</name>
    <dbReference type="NCBI Taxonomy" id="2880"/>
    <lineage>
        <taxon>Eukaryota</taxon>
        <taxon>Sar</taxon>
        <taxon>Stramenopiles</taxon>
        <taxon>Ochrophyta</taxon>
        <taxon>PX clade</taxon>
        <taxon>Phaeophyceae</taxon>
        <taxon>Ectocarpales</taxon>
        <taxon>Ectocarpaceae</taxon>
        <taxon>Ectocarpus</taxon>
    </lineage>
</organism>
<evidence type="ECO:0000313" key="9">
    <source>
        <dbReference type="Proteomes" id="UP000002630"/>
    </source>
</evidence>
<dbReference type="Pfam" id="PF13086">
    <property type="entry name" value="AAA_11"/>
    <property type="match status" value="1"/>
</dbReference>
<dbReference type="Pfam" id="PF13087">
    <property type="entry name" value="AAA_12"/>
    <property type="match status" value="1"/>
</dbReference>
<evidence type="ECO:0000259" key="6">
    <source>
        <dbReference type="Pfam" id="PF13086"/>
    </source>
</evidence>
<sequence length="692" mass="76538">MYHRRWTNRSCSSFSASRTAARTGFHRGDDDLTRAMGRMSVRATSNIRIPPLSAFSSGAVAVAGSAVRVGECVPPAEDIPTNFRTPTAYLKAMQAHTQKEFEASARQGVSNADRQGGGWLVLTCRPNPRWQDSRLSYYVHGKSENGGLGTRDTEEDGHNFKQDPWSRHLVEFEDSSIALVVACGEGVTDNEAFLAITPGTDGIPVRSEHLHTRVRSLGYVGSFLREYGSAAELLRRDESDSLLNAVAAPGQQCTLPSSSGAGTFLPRGQVRTLDTSSVPLNATQKDAVLSLTGGLDLVVGPPGTGKSTTIYHINESRIRAEGRVLITSIRNQAVDAVTEKVDSFGVLVFGNEARLGPHSKNFTMAGRMANDAELLFWRDARETWTKHLKSAQAVSWSRLHLPNFPGVARLFALEQESLKSTGTGKKHHQLRRSGRAAGKWAFALKRVLKANFYKRLVNGSLAQRLMLHQLKALDKWVRLLSEGASRVASLLMRLEGLTRFRIFTETRVLICTVDSTERMVVSSTFYDGKLKTAEELRLTRMSHQPSKWVHVSGGETKHQGRGYSNHLEIPKVVQEVRASMHRYGREADIRVITFYNMQKRDLEREFKDKPDIKNVRIASVDSCQGSDADVVVISTVRSGGVGYKLSGFMTDRRRVNVAISRAKEECIIVGDKHTLRSGGGAMWRSVADHFKS</sequence>
<dbReference type="PANTHER" id="PTHR43788">
    <property type="entry name" value="DNA2/NAM7 HELICASE FAMILY MEMBER"/>
    <property type="match status" value="1"/>
</dbReference>
<gene>
    <name evidence="8" type="ORF">Esi_0034_0055</name>
</gene>
<evidence type="ECO:0000256" key="5">
    <source>
        <dbReference type="ARBA" id="ARBA00022840"/>
    </source>
</evidence>
<dbReference type="GO" id="GO:0016787">
    <property type="term" value="F:hydrolase activity"/>
    <property type="evidence" value="ECO:0007669"/>
    <property type="project" value="UniProtKB-KW"/>
</dbReference>
<evidence type="ECO:0000256" key="1">
    <source>
        <dbReference type="ARBA" id="ARBA00007913"/>
    </source>
</evidence>
<dbReference type="SUPFAM" id="SSF52540">
    <property type="entry name" value="P-loop containing nucleoside triphosphate hydrolases"/>
    <property type="match status" value="1"/>
</dbReference>
<keyword evidence="2" id="KW-0547">Nucleotide-binding</keyword>
<accession>D7FY65</accession>
<dbReference type="InParanoid" id="D7FY65"/>
<dbReference type="GO" id="GO:0005524">
    <property type="term" value="F:ATP binding"/>
    <property type="evidence" value="ECO:0007669"/>
    <property type="project" value="UniProtKB-KW"/>
</dbReference>
<evidence type="ECO:0000259" key="7">
    <source>
        <dbReference type="Pfam" id="PF13087"/>
    </source>
</evidence>
<dbReference type="eggNOG" id="KOG1802">
    <property type="taxonomic scope" value="Eukaryota"/>
</dbReference>
<dbReference type="STRING" id="2880.D7FY65"/>
<dbReference type="CDD" id="cd18808">
    <property type="entry name" value="SF1_C_Upf1"/>
    <property type="match status" value="1"/>
</dbReference>
<name>D7FY65_ECTSI</name>
<evidence type="ECO:0000313" key="8">
    <source>
        <dbReference type="EMBL" id="CBJ26504.1"/>
    </source>
</evidence>
<dbReference type="AlphaFoldDB" id="D7FY65"/>
<keyword evidence="9" id="KW-1185">Reference proteome</keyword>
<keyword evidence="3" id="KW-0378">Hydrolase</keyword>
<reference evidence="8 9" key="1">
    <citation type="journal article" date="2010" name="Nature">
        <title>The Ectocarpus genome and the independent evolution of multicellularity in brown algae.</title>
        <authorList>
            <person name="Cock J.M."/>
            <person name="Sterck L."/>
            <person name="Rouze P."/>
            <person name="Scornet D."/>
            <person name="Allen A.E."/>
            <person name="Amoutzias G."/>
            <person name="Anthouard V."/>
            <person name="Artiguenave F."/>
            <person name="Aury J.M."/>
            <person name="Badger J.H."/>
            <person name="Beszteri B."/>
            <person name="Billiau K."/>
            <person name="Bonnet E."/>
            <person name="Bothwell J.H."/>
            <person name="Bowler C."/>
            <person name="Boyen C."/>
            <person name="Brownlee C."/>
            <person name="Carrano C.J."/>
            <person name="Charrier B."/>
            <person name="Cho G.Y."/>
            <person name="Coelho S.M."/>
            <person name="Collen J."/>
            <person name="Corre E."/>
            <person name="Da Silva C."/>
            <person name="Delage L."/>
            <person name="Delaroque N."/>
            <person name="Dittami S.M."/>
            <person name="Doulbeau S."/>
            <person name="Elias M."/>
            <person name="Farnham G."/>
            <person name="Gachon C.M."/>
            <person name="Gschloessl B."/>
            <person name="Heesch S."/>
            <person name="Jabbari K."/>
            <person name="Jubin C."/>
            <person name="Kawai H."/>
            <person name="Kimura K."/>
            <person name="Kloareg B."/>
            <person name="Kupper F.C."/>
            <person name="Lang D."/>
            <person name="Le Bail A."/>
            <person name="Leblanc C."/>
            <person name="Lerouge P."/>
            <person name="Lohr M."/>
            <person name="Lopez P.J."/>
            <person name="Martens C."/>
            <person name="Maumus F."/>
            <person name="Michel G."/>
            <person name="Miranda-Saavedra D."/>
            <person name="Morales J."/>
            <person name="Moreau H."/>
            <person name="Motomura T."/>
            <person name="Nagasato C."/>
            <person name="Napoli C.A."/>
            <person name="Nelson D.R."/>
            <person name="Nyvall-Collen P."/>
            <person name="Peters A.F."/>
            <person name="Pommier C."/>
            <person name="Potin P."/>
            <person name="Poulain J."/>
            <person name="Quesneville H."/>
            <person name="Read B."/>
            <person name="Rensing S.A."/>
            <person name="Ritter A."/>
            <person name="Rousvoal S."/>
            <person name="Samanta M."/>
            <person name="Samson G."/>
            <person name="Schroeder D.C."/>
            <person name="Segurens B."/>
            <person name="Strittmatter M."/>
            <person name="Tonon T."/>
            <person name="Tregear J.W."/>
            <person name="Valentin K."/>
            <person name="von Dassow P."/>
            <person name="Yamagishi T."/>
            <person name="Van de Peer Y."/>
            <person name="Wincker P."/>
        </authorList>
    </citation>
    <scope>NUCLEOTIDE SEQUENCE [LARGE SCALE GENOMIC DNA]</scope>
    <source>
        <strain evidence="9">Ec32 / CCAP1310/4</strain>
    </source>
</reference>
<dbReference type="EMBL" id="FN649750">
    <property type="protein sequence ID" value="CBJ26504.1"/>
    <property type="molecule type" value="Genomic_DNA"/>
</dbReference>
<comment type="similarity">
    <text evidence="1">Belongs to the DNA2/NAM7 helicase family.</text>
</comment>
<evidence type="ECO:0000256" key="4">
    <source>
        <dbReference type="ARBA" id="ARBA00022806"/>
    </source>
</evidence>
<protein>
    <submittedName>
        <fullName evidence="8">Uncharacterized protein</fullName>
    </submittedName>
</protein>
<keyword evidence="4" id="KW-0347">Helicase</keyword>
<proteinExistence type="inferred from homology"/>
<keyword evidence="5" id="KW-0067">ATP-binding</keyword>
<evidence type="ECO:0000256" key="2">
    <source>
        <dbReference type="ARBA" id="ARBA00022741"/>
    </source>
</evidence>
<dbReference type="PANTHER" id="PTHR43788:SF8">
    <property type="entry name" value="DNA-BINDING PROTEIN SMUBP-2"/>
    <property type="match status" value="1"/>
</dbReference>
<dbReference type="Proteomes" id="UP000002630">
    <property type="component" value="Linkage Group LG25"/>
</dbReference>
<dbReference type="Gene3D" id="3.40.50.300">
    <property type="entry name" value="P-loop containing nucleotide triphosphate hydrolases"/>
    <property type="match status" value="2"/>
</dbReference>
<dbReference type="OrthoDB" id="6513042at2759"/>
<dbReference type="EMBL" id="FN648531">
    <property type="protein sequence ID" value="CBJ26504.1"/>
    <property type="molecule type" value="Genomic_DNA"/>
</dbReference>
<dbReference type="InterPro" id="IPR041679">
    <property type="entry name" value="DNA2/NAM7-like_C"/>
</dbReference>
<dbReference type="InterPro" id="IPR047187">
    <property type="entry name" value="SF1_C_Upf1"/>
</dbReference>
<feature type="domain" description="DNA2/NAM7 helicase-like C-terminal" evidence="7">
    <location>
        <begin position="520"/>
        <end position="672"/>
    </location>
</feature>
<dbReference type="InterPro" id="IPR041677">
    <property type="entry name" value="DNA2/NAM7_AAA_11"/>
</dbReference>
<evidence type="ECO:0000256" key="3">
    <source>
        <dbReference type="ARBA" id="ARBA00022801"/>
    </source>
</evidence>
<dbReference type="InterPro" id="IPR027417">
    <property type="entry name" value="P-loop_NTPase"/>
</dbReference>
<feature type="domain" description="DNA2/NAM7 helicase helicase" evidence="6">
    <location>
        <begin position="280"/>
        <end position="517"/>
    </location>
</feature>
<dbReference type="InterPro" id="IPR050534">
    <property type="entry name" value="Coronavir_polyprotein_1ab"/>
</dbReference>